<evidence type="ECO:0000256" key="1">
    <source>
        <dbReference type="ARBA" id="ARBA00007462"/>
    </source>
</evidence>
<feature type="compositionally biased region" description="Basic residues" evidence="2">
    <location>
        <begin position="308"/>
        <end position="317"/>
    </location>
</feature>
<dbReference type="EMBL" id="LSSL01006671">
    <property type="protein sequence ID" value="OLY78346.1"/>
    <property type="molecule type" value="Genomic_DNA"/>
</dbReference>
<organism evidence="3 4">
    <name type="scientific">Smittium mucronatum</name>
    <dbReference type="NCBI Taxonomy" id="133383"/>
    <lineage>
        <taxon>Eukaryota</taxon>
        <taxon>Fungi</taxon>
        <taxon>Fungi incertae sedis</taxon>
        <taxon>Zoopagomycota</taxon>
        <taxon>Kickxellomycotina</taxon>
        <taxon>Harpellomycetes</taxon>
        <taxon>Harpellales</taxon>
        <taxon>Legeriomycetaceae</taxon>
        <taxon>Smittium</taxon>
    </lineage>
</organism>
<accession>A0A1R0GN87</accession>
<keyword evidence="4" id="KW-1185">Reference proteome</keyword>
<dbReference type="Proteomes" id="UP000187455">
    <property type="component" value="Unassembled WGS sequence"/>
</dbReference>
<proteinExistence type="inferred from homology"/>
<feature type="compositionally biased region" description="Polar residues" evidence="2">
    <location>
        <begin position="54"/>
        <end position="64"/>
    </location>
</feature>
<name>A0A1R0GN87_9FUNG</name>
<comment type="caution">
    <text evidence="3">The sequence shown here is derived from an EMBL/GenBank/DDBJ whole genome shotgun (WGS) entry which is preliminary data.</text>
</comment>
<feature type="compositionally biased region" description="Basic and acidic residues" evidence="2">
    <location>
        <begin position="80"/>
        <end position="92"/>
    </location>
</feature>
<feature type="compositionally biased region" description="Basic and acidic residues" evidence="2">
    <location>
        <begin position="240"/>
        <end position="255"/>
    </location>
</feature>
<protein>
    <submittedName>
        <fullName evidence="3">Ribosomal RNA-processing protein 15</fullName>
    </submittedName>
</protein>
<evidence type="ECO:0000313" key="4">
    <source>
        <dbReference type="Proteomes" id="UP000187455"/>
    </source>
</evidence>
<feature type="compositionally biased region" description="Basic and acidic residues" evidence="2">
    <location>
        <begin position="212"/>
        <end position="227"/>
    </location>
</feature>
<evidence type="ECO:0000313" key="3">
    <source>
        <dbReference type="EMBL" id="OLY78346.1"/>
    </source>
</evidence>
<dbReference type="GO" id="GO:0030687">
    <property type="term" value="C:preribosome, large subunit precursor"/>
    <property type="evidence" value="ECO:0007669"/>
    <property type="project" value="TreeGrafter"/>
</dbReference>
<feature type="compositionally biased region" description="Low complexity" evidence="2">
    <location>
        <begin position="259"/>
        <end position="269"/>
    </location>
</feature>
<dbReference type="PANTHER" id="PTHR13245:SF14">
    <property type="entry name" value="RRP15-LIKE PROTEIN"/>
    <property type="match status" value="1"/>
</dbReference>
<dbReference type="STRING" id="133383.A0A1R0GN87"/>
<sequence>MRRSSRKVVLEKYSSATTPAKPGRVSESKTPVKDVVHSTDTPSKQSGKKRTRTADISTPVTPKSISKLKKNKVSQTSPKKVNENPESEKKAEYNTLETENIEAVLSEDEIEKAEEIMHSLNNGDAITPDMSPKDIEKAEDLEAQSDDSKVQADPNDSDSMSEYDRKDLFEDDEDDYGNNNYENTEPDNYDSSDEKDAHDFGGNDDLDEDVDEGKYDSSKSSENKDQVESENAPANSVPEDLAKNENSENSVKSDDSGENIENSDSGDNSENSDSEDNIRDDDSYEDSESSGSEDSDALDIKGMLLDGKKKKKIPKRSRTVDQETFYEGIQSILNQQVEETSSGTLPVIMSKNKVAEERILADKLASAEKGKQRAEKRKALEKDRVIPTILTIGYEKQLKKIATRGVVQLFNAIKASKAEFSGFDKPTAGGSTKDTENLAGMSKTSFLDLLKTGLE</sequence>
<dbReference type="GO" id="GO:0000460">
    <property type="term" value="P:maturation of 5.8S rRNA"/>
    <property type="evidence" value="ECO:0007669"/>
    <property type="project" value="TreeGrafter"/>
</dbReference>
<dbReference type="AlphaFoldDB" id="A0A1R0GN87"/>
<gene>
    <name evidence="3" type="ORF">AYI68_g7600</name>
</gene>
<feature type="compositionally biased region" description="Acidic residues" evidence="2">
    <location>
        <begin position="202"/>
        <end position="211"/>
    </location>
</feature>
<reference evidence="3 4" key="1">
    <citation type="journal article" date="2016" name="Mol. Biol. Evol.">
        <title>Genome-Wide Survey of Gut Fungi (Harpellales) Reveals the First Horizontally Transferred Ubiquitin Gene from a Mosquito Host.</title>
        <authorList>
            <person name="Wang Y."/>
            <person name="White M.M."/>
            <person name="Kvist S."/>
            <person name="Moncalvo J.M."/>
        </authorList>
    </citation>
    <scope>NUCLEOTIDE SEQUENCE [LARGE SCALE GENOMIC DNA]</scope>
    <source>
        <strain evidence="3 4">ALG-7-W6</strain>
    </source>
</reference>
<feature type="compositionally biased region" description="Basic and acidic residues" evidence="2">
    <location>
        <begin position="131"/>
        <end position="150"/>
    </location>
</feature>
<dbReference type="InterPro" id="IPR012459">
    <property type="entry name" value="Rrp15"/>
</dbReference>
<feature type="region of interest" description="Disordered" evidence="2">
    <location>
        <begin position="1"/>
        <end position="318"/>
    </location>
</feature>
<comment type="similarity">
    <text evidence="1">Belongs to the RRP15 family.</text>
</comment>
<feature type="compositionally biased region" description="Acidic residues" evidence="2">
    <location>
        <begin position="282"/>
        <end position="297"/>
    </location>
</feature>
<feature type="compositionally biased region" description="Basic and acidic residues" evidence="2">
    <location>
        <begin position="24"/>
        <end position="37"/>
    </location>
</feature>
<dbReference type="GO" id="GO:0000470">
    <property type="term" value="P:maturation of LSU-rRNA"/>
    <property type="evidence" value="ECO:0007669"/>
    <property type="project" value="TreeGrafter"/>
</dbReference>
<evidence type="ECO:0000256" key="2">
    <source>
        <dbReference type="SAM" id="MobiDB-lite"/>
    </source>
</evidence>
<dbReference type="PANTHER" id="PTHR13245">
    <property type="entry name" value="RRP15-LIKE PROTEIN"/>
    <property type="match status" value="1"/>
</dbReference>
<dbReference type="OrthoDB" id="20949at2759"/>
<dbReference type="Pfam" id="PF07890">
    <property type="entry name" value="Rrp15p"/>
    <property type="match status" value="1"/>
</dbReference>
<feature type="compositionally biased region" description="Basic and acidic residues" evidence="2">
    <location>
        <begin position="192"/>
        <end position="201"/>
    </location>
</feature>